<dbReference type="Pfam" id="PF00441">
    <property type="entry name" value="Acyl-CoA_dh_1"/>
    <property type="match status" value="1"/>
</dbReference>
<dbReference type="PANTHER" id="PTHR48083">
    <property type="entry name" value="MEDIUM-CHAIN SPECIFIC ACYL-COA DEHYDROGENASE, MITOCHONDRIAL-RELATED"/>
    <property type="match status" value="1"/>
</dbReference>
<dbReference type="EC" id="1.3.99.-" evidence="7"/>
<organism evidence="7 8">
    <name type="scientific">Mycolicibacterium vanbaalenii</name>
    <name type="common">Mycobacterium vanbaalenii</name>
    <dbReference type="NCBI Taxonomy" id="110539"/>
    <lineage>
        <taxon>Bacteria</taxon>
        <taxon>Bacillati</taxon>
        <taxon>Actinomycetota</taxon>
        <taxon>Actinomycetes</taxon>
        <taxon>Mycobacteriales</taxon>
        <taxon>Mycobacteriaceae</taxon>
        <taxon>Mycolicibacterium</taxon>
    </lineage>
</organism>
<evidence type="ECO:0000256" key="3">
    <source>
        <dbReference type="ARBA" id="ARBA00022630"/>
    </source>
</evidence>
<keyword evidence="5 7" id="KW-0560">Oxidoreductase</keyword>
<sequence>MTLNCLVGGVFTATESTTDDQAELRGLVDDLGRRMALARGASRSVEQRFDAELWRHLVSTGLHRLTSAAELAAGPTESAVVLHGLARHSAPVPIAETDVLGAWLARTAGLSVPDDAPLTVAIAECAGDQHGGNSLAGTATGVPWASDATVLLAVPAGGQLMVTVADVPILSGYNLAGEPRGSLAFDLPRARFTALDMAAAEELNRRGAWARCVQIVGALDTTAALTVAHTRGRSQFGQPLTKFQSVQHSLALLAGEVERARAATTLAVAAAADHGYGSVEADYAVTLAKVTLGQVVPTVTTIAHQLHGAIGVTLEHDLWMSTMRARSWIDEFGSATHHAIRLGRVALAASRKADTPWDVLFGSRFDAWE</sequence>
<dbReference type="EMBL" id="CACSIP010000002">
    <property type="protein sequence ID" value="CAA0089326.1"/>
    <property type="molecule type" value="Genomic_DNA"/>
</dbReference>
<dbReference type="GO" id="GO:0003995">
    <property type="term" value="F:acyl-CoA dehydrogenase activity"/>
    <property type="evidence" value="ECO:0007669"/>
    <property type="project" value="TreeGrafter"/>
</dbReference>
<evidence type="ECO:0000256" key="2">
    <source>
        <dbReference type="ARBA" id="ARBA00009347"/>
    </source>
</evidence>
<dbReference type="GO" id="GO:0033539">
    <property type="term" value="P:fatty acid beta-oxidation using acyl-CoA dehydrogenase"/>
    <property type="evidence" value="ECO:0007669"/>
    <property type="project" value="TreeGrafter"/>
</dbReference>
<dbReference type="InterPro" id="IPR009075">
    <property type="entry name" value="AcylCo_DH/oxidase_C"/>
</dbReference>
<protein>
    <submittedName>
        <fullName evidence="7">Acyl-CoA dehydrogenase FadE27</fullName>
        <ecNumber evidence="7">1.3.99.-</ecNumber>
    </submittedName>
</protein>
<reference evidence="7 8" key="1">
    <citation type="submission" date="2019-11" db="EMBL/GenBank/DDBJ databases">
        <authorList>
            <person name="Holert J."/>
        </authorList>
    </citation>
    <scope>NUCLEOTIDE SEQUENCE [LARGE SCALE GENOMIC DNA]</scope>
    <source>
        <strain evidence="7">BC8_1</strain>
    </source>
</reference>
<evidence type="ECO:0000259" key="6">
    <source>
        <dbReference type="Pfam" id="PF00441"/>
    </source>
</evidence>
<keyword evidence="3" id="KW-0285">Flavoprotein</keyword>
<evidence type="ECO:0000256" key="1">
    <source>
        <dbReference type="ARBA" id="ARBA00001974"/>
    </source>
</evidence>
<dbReference type="AlphaFoldDB" id="A0A5S9NHV5"/>
<dbReference type="GO" id="GO:0050660">
    <property type="term" value="F:flavin adenine dinucleotide binding"/>
    <property type="evidence" value="ECO:0007669"/>
    <property type="project" value="InterPro"/>
</dbReference>
<keyword evidence="8" id="KW-1185">Reference proteome</keyword>
<gene>
    <name evidence="7" type="ORF">AELLOGFF_02528</name>
</gene>
<dbReference type="Proteomes" id="UP000430146">
    <property type="component" value="Unassembled WGS sequence"/>
</dbReference>
<comment type="cofactor">
    <cofactor evidence="1">
        <name>FAD</name>
        <dbReference type="ChEBI" id="CHEBI:57692"/>
    </cofactor>
</comment>
<evidence type="ECO:0000256" key="4">
    <source>
        <dbReference type="ARBA" id="ARBA00022827"/>
    </source>
</evidence>
<dbReference type="SUPFAM" id="SSF47203">
    <property type="entry name" value="Acyl-CoA dehydrogenase C-terminal domain-like"/>
    <property type="match status" value="1"/>
</dbReference>
<proteinExistence type="inferred from homology"/>
<feature type="domain" description="Acyl-CoA dehydrogenase/oxidase C-terminal" evidence="6">
    <location>
        <begin position="207"/>
        <end position="323"/>
    </location>
</feature>
<name>A0A5S9NHV5_MYCVN</name>
<evidence type="ECO:0000313" key="8">
    <source>
        <dbReference type="Proteomes" id="UP000430146"/>
    </source>
</evidence>
<accession>A0A5S9NHV5</accession>
<dbReference type="GO" id="GO:0005737">
    <property type="term" value="C:cytoplasm"/>
    <property type="evidence" value="ECO:0007669"/>
    <property type="project" value="TreeGrafter"/>
</dbReference>
<dbReference type="InterPro" id="IPR009100">
    <property type="entry name" value="AcylCoA_DH/oxidase_NM_dom_sf"/>
</dbReference>
<dbReference type="InterPro" id="IPR037069">
    <property type="entry name" value="AcylCoA_DH/ox_N_sf"/>
</dbReference>
<dbReference type="Gene3D" id="1.20.140.10">
    <property type="entry name" value="Butyryl-CoA Dehydrogenase, subunit A, domain 3"/>
    <property type="match status" value="1"/>
</dbReference>
<dbReference type="Gene3D" id="1.10.540.10">
    <property type="entry name" value="Acyl-CoA dehydrogenase/oxidase, N-terminal domain"/>
    <property type="match status" value="1"/>
</dbReference>
<dbReference type="InterPro" id="IPR050741">
    <property type="entry name" value="Acyl-CoA_dehydrogenase"/>
</dbReference>
<evidence type="ECO:0000256" key="5">
    <source>
        <dbReference type="ARBA" id="ARBA00023002"/>
    </source>
</evidence>
<dbReference type="SUPFAM" id="SSF56645">
    <property type="entry name" value="Acyl-CoA dehydrogenase NM domain-like"/>
    <property type="match status" value="1"/>
</dbReference>
<evidence type="ECO:0000313" key="7">
    <source>
        <dbReference type="EMBL" id="CAA0089326.1"/>
    </source>
</evidence>
<comment type="similarity">
    <text evidence="2">Belongs to the acyl-CoA dehydrogenase family.</text>
</comment>
<dbReference type="InterPro" id="IPR036250">
    <property type="entry name" value="AcylCo_DH-like_C"/>
</dbReference>
<keyword evidence="4" id="KW-0274">FAD</keyword>